<sequence length="111" mass="11677">MGWSFVVLQELAKYVIGHGVLLEPGHRLDLRCPVTGHPCVPEAPSTGLTVVAVTTDPELGQIDTPHGMVRFLPVVGATVAEKAEMVASSTAAVLARLATSNPLLVTDPRRA</sequence>
<dbReference type="RefSeq" id="WP_149854922.1">
    <property type="nucleotide sequence ID" value="NZ_VUOB01000092.1"/>
</dbReference>
<comment type="caution">
    <text evidence="2">The sequence shown here is derived from an EMBL/GenBank/DDBJ whole genome shotgun (WGS) entry which is preliminary data.</text>
</comment>
<reference evidence="2 3" key="1">
    <citation type="submission" date="2019-09" db="EMBL/GenBank/DDBJ databases">
        <title>Goodfellowia gen. nov., a new genus of the Pseudonocardineae related to Actinoalloteichus, containing Goodfellowia coeruleoviolacea gen. nov., comb. nov. gen. nov., comb. nov.</title>
        <authorList>
            <person name="Labeda D."/>
        </authorList>
    </citation>
    <scope>NUCLEOTIDE SEQUENCE [LARGE SCALE GENOMIC DNA]</scope>
    <source>
        <strain evidence="2 3">AN110305</strain>
    </source>
</reference>
<dbReference type="InterPro" id="IPR037181">
    <property type="entry name" value="SUFU_N"/>
</dbReference>
<protein>
    <submittedName>
        <fullName evidence="2">Suppressor of fused domain protein</fullName>
    </submittedName>
</protein>
<feature type="domain" description="Suppressor of fused-like" evidence="1">
    <location>
        <begin position="3"/>
        <end position="110"/>
    </location>
</feature>
<dbReference type="InterPro" id="IPR020941">
    <property type="entry name" value="SUFU-like_domain"/>
</dbReference>
<keyword evidence="3" id="KW-1185">Reference proteome</keyword>
<accession>A0A5B2WJ40</accession>
<dbReference type="AlphaFoldDB" id="A0A5B2WJ40"/>
<gene>
    <name evidence="2" type="ORF">F0L68_38810</name>
</gene>
<reference evidence="2 3" key="2">
    <citation type="submission" date="2019-09" db="EMBL/GenBank/DDBJ databases">
        <authorList>
            <person name="Jin C."/>
        </authorList>
    </citation>
    <scope>NUCLEOTIDE SEQUENCE [LARGE SCALE GENOMIC DNA]</scope>
    <source>
        <strain evidence="2 3">AN110305</strain>
    </source>
</reference>
<dbReference type="Pfam" id="PF05076">
    <property type="entry name" value="SUFU"/>
    <property type="match status" value="1"/>
</dbReference>
<evidence type="ECO:0000313" key="2">
    <source>
        <dbReference type="EMBL" id="KAA2250712.1"/>
    </source>
</evidence>
<dbReference type="EMBL" id="VUOB01000092">
    <property type="protein sequence ID" value="KAA2250712.1"/>
    <property type="molecule type" value="Genomic_DNA"/>
</dbReference>
<name>A0A5B2WJ40_9PSEU</name>
<organism evidence="2 3">
    <name type="scientific">Solihabitans fulvus</name>
    <dbReference type="NCBI Taxonomy" id="1892852"/>
    <lineage>
        <taxon>Bacteria</taxon>
        <taxon>Bacillati</taxon>
        <taxon>Actinomycetota</taxon>
        <taxon>Actinomycetes</taxon>
        <taxon>Pseudonocardiales</taxon>
        <taxon>Pseudonocardiaceae</taxon>
        <taxon>Solihabitans</taxon>
    </lineage>
</organism>
<dbReference type="Proteomes" id="UP000323454">
    <property type="component" value="Unassembled WGS sequence"/>
</dbReference>
<evidence type="ECO:0000313" key="3">
    <source>
        <dbReference type="Proteomes" id="UP000323454"/>
    </source>
</evidence>
<dbReference type="SUPFAM" id="SSF103359">
    <property type="entry name" value="Suppressor of Fused, N-terminal domain"/>
    <property type="match status" value="1"/>
</dbReference>
<dbReference type="OrthoDB" id="9023549at2"/>
<proteinExistence type="predicted"/>
<evidence type="ECO:0000259" key="1">
    <source>
        <dbReference type="Pfam" id="PF05076"/>
    </source>
</evidence>